<keyword evidence="2" id="KW-1185">Reference proteome</keyword>
<accession>A0A327QME1</accession>
<dbReference type="EMBL" id="QLLL01000004">
    <property type="protein sequence ID" value="RAJ05500.1"/>
    <property type="molecule type" value="Genomic_DNA"/>
</dbReference>
<dbReference type="Gene3D" id="2.60.40.2710">
    <property type="match status" value="1"/>
</dbReference>
<dbReference type="InterPro" id="IPR015919">
    <property type="entry name" value="Cadherin-like_sf"/>
</dbReference>
<dbReference type="CDD" id="cd11304">
    <property type="entry name" value="Cadherin_repeat"/>
    <property type="match status" value="1"/>
</dbReference>
<dbReference type="Proteomes" id="UP000249547">
    <property type="component" value="Unassembled WGS sequence"/>
</dbReference>
<comment type="caution">
    <text evidence="1">The sequence shown here is derived from an EMBL/GenBank/DDBJ whole genome shotgun (WGS) entry which is preliminary data.</text>
</comment>
<organism evidence="1 2">
    <name type="scientific">Chitinophaga skermanii</name>
    <dbReference type="NCBI Taxonomy" id="331697"/>
    <lineage>
        <taxon>Bacteria</taxon>
        <taxon>Pseudomonadati</taxon>
        <taxon>Bacteroidota</taxon>
        <taxon>Chitinophagia</taxon>
        <taxon>Chitinophagales</taxon>
        <taxon>Chitinophagaceae</taxon>
        <taxon>Chitinophaga</taxon>
    </lineage>
</organism>
<proteinExistence type="predicted"/>
<dbReference type="SUPFAM" id="SSF49313">
    <property type="entry name" value="Cadherin-like"/>
    <property type="match status" value="1"/>
</dbReference>
<sequence>MPIFKMKQCCIYEIFIYIRGKYFQMDFIHKHTLRWIVPGAILLSIFASCKKDEQQQAKEVTINLPATLSLTYGEEKDIDIPTALTNQSNVNFSLAFTGNDNVQIDQNTKLHDKLAQAITVDRVRGKIHVNSNLLYPNAAKSTINGQQLPSSYKVTLMVNTTDQSLTGKQTVDVTIAPTKFNIKGLDNSADIPFAYVLYSDAGATFELDATGLPTTNTAWSLDKKGADSAIILTGNKIQFKANAGDPKKKAEQAYDLVSSFTKDGFEIATRKLRVIFIPQIKFFYGTYYPQYDLTILTNQVYIALSNAYVSAAPTLYPENYTSSFSITAIEKDGKAFDNKEGIFTLNTNTGAITVLKNTTLSEGSYKLTIKAVTTVGLEFSATMTLNMSKLEE</sequence>
<reference evidence="1 2" key="1">
    <citation type="submission" date="2018-06" db="EMBL/GenBank/DDBJ databases">
        <title>Genomic Encyclopedia of Archaeal and Bacterial Type Strains, Phase II (KMG-II): from individual species to whole genera.</title>
        <authorList>
            <person name="Goeker M."/>
        </authorList>
    </citation>
    <scope>NUCLEOTIDE SEQUENCE [LARGE SCALE GENOMIC DNA]</scope>
    <source>
        <strain evidence="1 2">DSM 23857</strain>
    </source>
</reference>
<gene>
    <name evidence="1" type="ORF">LX64_02659</name>
</gene>
<name>A0A327QME1_9BACT</name>
<dbReference type="GO" id="GO:0005509">
    <property type="term" value="F:calcium ion binding"/>
    <property type="evidence" value="ECO:0007669"/>
    <property type="project" value="InterPro"/>
</dbReference>
<evidence type="ECO:0000313" key="2">
    <source>
        <dbReference type="Proteomes" id="UP000249547"/>
    </source>
</evidence>
<protein>
    <submittedName>
        <fullName evidence="1">Uncharacterized protein</fullName>
    </submittedName>
</protein>
<evidence type="ECO:0000313" key="1">
    <source>
        <dbReference type="EMBL" id="RAJ05500.1"/>
    </source>
</evidence>
<dbReference type="GO" id="GO:0016020">
    <property type="term" value="C:membrane"/>
    <property type="evidence" value="ECO:0007669"/>
    <property type="project" value="InterPro"/>
</dbReference>
<dbReference type="AlphaFoldDB" id="A0A327QME1"/>